<gene>
    <name evidence="3" type="ORF">D0U04_22775</name>
    <name evidence="2" type="ORF">DJ93_2903</name>
</gene>
<comment type="caution">
    <text evidence="2">The sequence shown here is derived from an EMBL/GenBank/DDBJ whole genome shotgun (WGS) entry which is preliminary data.</text>
</comment>
<dbReference type="PATRIC" id="fig|1405.8.peg.3025"/>
<proteinExistence type="predicted"/>
<evidence type="ECO:0000313" key="4">
    <source>
        <dbReference type="Proteomes" id="UP000029389"/>
    </source>
</evidence>
<dbReference type="EMBL" id="QVOD01000038">
    <property type="protein sequence ID" value="RFT64299.1"/>
    <property type="molecule type" value="Genomic_DNA"/>
</dbReference>
<dbReference type="Proteomes" id="UP000029389">
    <property type="component" value="Unassembled WGS sequence"/>
</dbReference>
<reference evidence="2 4" key="1">
    <citation type="submission" date="2014-04" db="EMBL/GenBank/DDBJ databases">
        <authorList>
            <person name="Bishop-Lilly K.A."/>
            <person name="Broomall S.M."/>
            <person name="Chain P.S."/>
            <person name="Chertkov O."/>
            <person name="Coyne S.R."/>
            <person name="Daligault H.E."/>
            <person name="Davenport K.W."/>
            <person name="Erkkila T."/>
            <person name="Frey K.G."/>
            <person name="Gibbons H.S."/>
            <person name="Gu W."/>
            <person name="Jaissle J."/>
            <person name="Johnson S.L."/>
            <person name="Koroleva G.I."/>
            <person name="Ladner J.T."/>
            <person name="Lo C.-C."/>
            <person name="Minogue T.D."/>
            <person name="Munk C."/>
            <person name="Palacios G.F."/>
            <person name="Redden C.L."/>
            <person name="Rosenzweig C.N."/>
            <person name="Scholz M.B."/>
            <person name="Teshima H."/>
            <person name="Xu Y."/>
        </authorList>
    </citation>
    <scope>NUCLEOTIDE SEQUENCE [LARGE SCALE GENOMIC DNA]</scope>
    <source>
        <strain evidence="2 4">BHP</strain>
    </source>
</reference>
<dbReference type="EMBL" id="JMQC01000008">
    <property type="protein sequence ID" value="KFN01251.1"/>
    <property type="molecule type" value="Genomic_DNA"/>
</dbReference>
<dbReference type="AlphaFoldDB" id="A0A090ZA91"/>
<feature type="transmembrane region" description="Helical" evidence="1">
    <location>
        <begin position="56"/>
        <end position="75"/>
    </location>
</feature>
<accession>A0A090ZA91</accession>
<evidence type="ECO:0000313" key="2">
    <source>
        <dbReference type="EMBL" id="KFN01251.1"/>
    </source>
</evidence>
<dbReference type="Proteomes" id="UP000264294">
    <property type="component" value="Unassembled WGS sequence"/>
</dbReference>
<reference evidence="3 5" key="2">
    <citation type="submission" date="2018-08" db="EMBL/GenBank/DDBJ databases">
        <title>Bacillus clarus sp. nov. strain PS00077A.</title>
        <authorList>
            <person name="Mendez Acevedo M."/>
            <person name="Carroll L."/>
            <person name="Mukherjee M."/>
            <person name="Wiedmann M."/>
            <person name="Kovac J."/>
        </authorList>
    </citation>
    <scope>NUCLEOTIDE SEQUENCE [LARGE SCALE GENOMIC DNA]</scope>
    <source>
        <strain evidence="3 5">PS00077A</strain>
    </source>
</reference>
<keyword evidence="1" id="KW-0472">Membrane</keyword>
<feature type="transmembrane region" description="Helical" evidence="1">
    <location>
        <begin position="87"/>
        <end position="105"/>
    </location>
</feature>
<dbReference type="RefSeq" id="WP_042981617.1">
    <property type="nucleotide sequence ID" value="NZ_JMQC01000008.1"/>
</dbReference>
<evidence type="ECO:0000313" key="3">
    <source>
        <dbReference type="EMBL" id="RFT64299.1"/>
    </source>
</evidence>
<keyword evidence="5" id="KW-1185">Reference proteome</keyword>
<protein>
    <submittedName>
        <fullName evidence="3">ABC transporter permease</fullName>
    </submittedName>
</protein>
<name>A0A090ZA91_9BACI</name>
<keyword evidence="1" id="KW-1133">Transmembrane helix</keyword>
<evidence type="ECO:0000313" key="5">
    <source>
        <dbReference type="Proteomes" id="UP000264294"/>
    </source>
</evidence>
<keyword evidence="1" id="KW-0812">Transmembrane</keyword>
<evidence type="ECO:0000256" key="1">
    <source>
        <dbReference type="SAM" id="Phobius"/>
    </source>
</evidence>
<organism evidence="2 4">
    <name type="scientific">Bacillus clarus</name>
    <dbReference type="NCBI Taxonomy" id="2338372"/>
    <lineage>
        <taxon>Bacteria</taxon>
        <taxon>Bacillati</taxon>
        <taxon>Bacillota</taxon>
        <taxon>Bacilli</taxon>
        <taxon>Bacillales</taxon>
        <taxon>Bacillaceae</taxon>
        <taxon>Bacillus</taxon>
        <taxon>Bacillus cereus group</taxon>
    </lineage>
</organism>
<sequence>MIRIEYDRLVAICYSIGVLLLLKIPNDNELIGEKLFNAYKVPVHTYIYMDYKVSNILIVSFILHIIVFLLFLKWLRKRESSSFKARNKVKIAGISILILLMPFTLNKILQTLNKTWYYAGKTGVEAIEYKKEDSQCRMEKKGEAIEQNCVVTLKNYRNHSQALQVVLYYDAGQKLKSYQVPRPVYLQRHETKQFEFQIPVVYNNSIEKHQVPNIKLHPLNENNEQYN</sequence>